<dbReference type="EMBL" id="FNAF01000004">
    <property type="protein sequence ID" value="SDD57649.1"/>
    <property type="molecule type" value="Genomic_DNA"/>
</dbReference>
<dbReference type="NCBIfam" id="TIGR02384">
    <property type="entry name" value="RelB_DinJ"/>
    <property type="match status" value="1"/>
</dbReference>
<dbReference type="GO" id="GO:0006351">
    <property type="term" value="P:DNA-templated transcription"/>
    <property type="evidence" value="ECO:0007669"/>
    <property type="project" value="TreeGrafter"/>
</dbReference>
<evidence type="ECO:0000256" key="2">
    <source>
        <dbReference type="ARBA" id="ARBA00022649"/>
    </source>
</evidence>
<dbReference type="InterPro" id="IPR007337">
    <property type="entry name" value="RelB/DinJ"/>
</dbReference>
<sequence length="101" mass="11524">MAKTANLYARIEPELKEQAEHILNSLGLPPSSAITMFYKQVVLQQGLPFDVKLDYRKPVNINSINKDELNMELEMGYQSILSGDVKPVDEVFESLHKEFNL</sequence>
<protein>
    <submittedName>
        <fullName evidence="3">Addiction module antitoxin, RelB/DinJ family</fullName>
    </submittedName>
</protein>
<dbReference type="PANTHER" id="PTHR38781:SF1">
    <property type="entry name" value="ANTITOXIN DINJ-RELATED"/>
    <property type="match status" value="1"/>
</dbReference>
<gene>
    <name evidence="3" type="ORF">SAMN04489866_104154</name>
</gene>
<evidence type="ECO:0000313" key="4">
    <source>
        <dbReference type="Proteomes" id="UP000198995"/>
    </source>
</evidence>
<dbReference type="OrthoDB" id="9804867at2"/>
<dbReference type="Pfam" id="PF04221">
    <property type="entry name" value="RelB"/>
    <property type="match status" value="1"/>
</dbReference>
<dbReference type="PANTHER" id="PTHR38781">
    <property type="entry name" value="ANTITOXIN DINJ-RELATED"/>
    <property type="match status" value="1"/>
</dbReference>
<keyword evidence="2" id="KW-1277">Toxin-antitoxin system</keyword>
<dbReference type="AlphaFoldDB" id="A0A1G6VVN4"/>
<reference evidence="3 4" key="1">
    <citation type="submission" date="2016-10" db="EMBL/GenBank/DDBJ databases">
        <authorList>
            <person name="de Groot N.N."/>
        </authorList>
    </citation>
    <scope>NUCLEOTIDE SEQUENCE [LARGE SCALE GENOMIC DNA]</scope>
    <source>
        <strain evidence="3 4">DSM 20475</strain>
    </source>
</reference>
<accession>A0A1G6VVN4</accession>
<dbReference type="Proteomes" id="UP000198995">
    <property type="component" value="Unassembled WGS sequence"/>
</dbReference>
<dbReference type="InterPro" id="IPR013321">
    <property type="entry name" value="Arc_rbn_hlx_hlx"/>
</dbReference>
<name>A0A1G6VVN4_PEPNI</name>
<keyword evidence="4" id="KW-1185">Reference proteome</keyword>
<evidence type="ECO:0000313" key="3">
    <source>
        <dbReference type="EMBL" id="SDD57649.1"/>
    </source>
</evidence>
<dbReference type="GO" id="GO:0006355">
    <property type="term" value="P:regulation of DNA-templated transcription"/>
    <property type="evidence" value="ECO:0007669"/>
    <property type="project" value="InterPro"/>
</dbReference>
<evidence type="ECO:0000256" key="1">
    <source>
        <dbReference type="ARBA" id="ARBA00010562"/>
    </source>
</evidence>
<proteinExistence type="inferred from homology"/>
<organism evidence="3 4">
    <name type="scientific">Peptococcus niger</name>
    <dbReference type="NCBI Taxonomy" id="2741"/>
    <lineage>
        <taxon>Bacteria</taxon>
        <taxon>Bacillati</taxon>
        <taxon>Bacillota</taxon>
        <taxon>Clostridia</taxon>
        <taxon>Eubacteriales</taxon>
        <taxon>Peptococcaceae</taxon>
        <taxon>Peptococcus</taxon>
    </lineage>
</organism>
<comment type="similarity">
    <text evidence="1">Belongs to the RelB/DinJ antitoxin family.</text>
</comment>
<dbReference type="Gene3D" id="1.10.1220.10">
    <property type="entry name" value="Met repressor-like"/>
    <property type="match status" value="1"/>
</dbReference>
<dbReference type="STRING" id="2741.SAMN04489866_104154"/>
<dbReference type="RefSeq" id="WP_091791613.1">
    <property type="nucleotide sequence ID" value="NZ_FNAF01000004.1"/>
</dbReference>